<sequence>MAHFENRDQSQCSLGVSRRRPSRWGAQIQALPPIGLETAITASMTSEQIDAYALHVCVAWTAVRCLGPGHQHPRAAVS</sequence>
<name>A0AAI8VSQ6_9PEZI</name>
<keyword evidence="3" id="KW-1185">Reference proteome</keyword>
<dbReference type="AlphaFoldDB" id="A0AAI8VSQ6"/>
<protein>
    <submittedName>
        <fullName evidence="2">Uu.00g050830.m01.CDS01</fullName>
    </submittedName>
</protein>
<dbReference type="EMBL" id="CAUWAG010000014">
    <property type="protein sequence ID" value="CAJ2510380.1"/>
    <property type="molecule type" value="Genomic_DNA"/>
</dbReference>
<proteinExistence type="predicted"/>
<reference evidence="2" key="1">
    <citation type="submission" date="2023-10" db="EMBL/GenBank/DDBJ databases">
        <authorList>
            <person name="Hackl T."/>
        </authorList>
    </citation>
    <scope>NUCLEOTIDE SEQUENCE</scope>
</reference>
<comment type="caution">
    <text evidence="2">The sequence shown here is derived from an EMBL/GenBank/DDBJ whole genome shotgun (WGS) entry which is preliminary data.</text>
</comment>
<feature type="region of interest" description="Disordered" evidence="1">
    <location>
        <begin position="1"/>
        <end position="21"/>
    </location>
</feature>
<evidence type="ECO:0000313" key="2">
    <source>
        <dbReference type="EMBL" id="CAJ2510380.1"/>
    </source>
</evidence>
<accession>A0AAI8VSQ6</accession>
<evidence type="ECO:0000313" key="3">
    <source>
        <dbReference type="Proteomes" id="UP001295740"/>
    </source>
</evidence>
<organism evidence="2 3">
    <name type="scientific">Anthostomella pinea</name>
    <dbReference type="NCBI Taxonomy" id="933095"/>
    <lineage>
        <taxon>Eukaryota</taxon>
        <taxon>Fungi</taxon>
        <taxon>Dikarya</taxon>
        <taxon>Ascomycota</taxon>
        <taxon>Pezizomycotina</taxon>
        <taxon>Sordariomycetes</taxon>
        <taxon>Xylariomycetidae</taxon>
        <taxon>Xylariales</taxon>
        <taxon>Xylariaceae</taxon>
        <taxon>Anthostomella</taxon>
    </lineage>
</organism>
<gene>
    <name evidence="2" type="ORF">KHLLAP_LOCUS10848</name>
</gene>
<evidence type="ECO:0000256" key="1">
    <source>
        <dbReference type="SAM" id="MobiDB-lite"/>
    </source>
</evidence>
<dbReference type="Proteomes" id="UP001295740">
    <property type="component" value="Unassembled WGS sequence"/>
</dbReference>